<organism evidence="3 4">
    <name type="scientific">Tetracentron sinense</name>
    <name type="common">Spur-leaf</name>
    <dbReference type="NCBI Taxonomy" id="13715"/>
    <lineage>
        <taxon>Eukaryota</taxon>
        <taxon>Viridiplantae</taxon>
        <taxon>Streptophyta</taxon>
        <taxon>Embryophyta</taxon>
        <taxon>Tracheophyta</taxon>
        <taxon>Spermatophyta</taxon>
        <taxon>Magnoliopsida</taxon>
        <taxon>Trochodendrales</taxon>
        <taxon>Trochodendraceae</taxon>
        <taxon>Tetracentron</taxon>
    </lineage>
</organism>
<dbReference type="AlphaFoldDB" id="A0A834Z7M8"/>
<evidence type="ECO:0000256" key="1">
    <source>
        <dbReference type="RuleBase" id="RU367079"/>
    </source>
</evidence>
<feature type="region of interest" description="Disordered" evidence="2">
    <location>
        <begin position="183"/>
        <end position="203"/>
    </location>
</feature>
<comment type="caution">
    <text evidence="3">The sequence shown here is derived from an EMBL/GenBank/DDBJ whole genome shotgun (WGS) entry which is preliminary data.</text>
</comment>
<comment type="function">
    <text evidence="1">Component of the exocyst complex involved in the docking of exocytic vesicles with fusion sites on the plasma membrane.</text>
</comment>
<gene>
    <name evidence="3" type="ORF">HHK36_011213</name>
</gene>
<dbReference type="OrthoDB" id="272977at2759"/>
<dbReference type="GO" id="GO:0015031">
    <property type="term" value="P:protein transport"/>
    <property type="evidence" value="ECO:0007669"/>
    <property type="project" value="UniProtKB-KW"/>
</dbReference>
<evidence type="ECO:0000313" key="3">
    <source>
        <dbReference type="EMBL" id="KAF8403119.1"/>
    </source>
</evidence>
<reference evidence="3 4" key="1">
    <citation type="submission" date="2020-04" db="EMBL/GenBank/DDBJ databases">
        <title>Plant Genome Project.</title>
        <authorList>
            <person name="Zhang R.-G."/>
        </authorList>
    </citation>
    <scope>NUCLEOTIDE SEQUENCE [LARGE SCALE GENOMIC DNA]</scope>
    <source>
        <strain evidence="3">YNK0</strain>
        <tissue evidence="3">Leaf</tissue>
    </source>
</reference>
<dbReference type="EMBL" id="JABCRI010000007">
    <property type="protein sequence ID" value="KAF8403119.1"/>
    <property type="molecule type" value="Genomic_DNA"/>
</dbReference>
<dbReference type="PANTHER" id="PTHR14146:SF0">
    <property type="entry name" value="EXOCYST COMPLEX COMPONENT 4"/>
    <property type="match status" value="1"/>
</dbReference>
<dbReference type="Proteomes" id="UP000655225">
    <property type="component" value="Unassembled WGS sequence"/>
</dbReference>
<dbReference type="GO" id="GO:0090522">
    <property type="term" value="P:vesicle tethering involved in exocytosis"/>
    <property type="evidence" value="ECO:0007669"/>
    <property type="project" value="UniProtKB-UniRule"/>
</dbReference>
<name>A0A834Z7M8_TETSI</name>
<proteinExistence type="inferred from homology"/>
<evidence type="ECO:0000256" key="2">
    <source>
        <dbReference type="SAM" id="MobiDB-lite"/>
    </source>
</evidence>
<keyword evidence="1" id="KW-0268">Exocytosis</keyword>
<accession>A0A834Z7M8</accession>
<sequence>MPVFYMDNMNGSDDGLTFAFRFTDSTISIPNQGPAAFRPRAHAASTYTPLIEKGRPVLHGLLAIDFLAKEAVLEKQSYMLIGRHDVESLMRLDPISVSLSNSSSQPIMEPNASDAETVEFETEMSDLLMSLQPIKQENLIRDDNKLILLASLSDSLEYVADSIERQVFFFIWLGQTSLRPSTQVEENDKHKSHHHTRTSSAPTRDLASFADEYRRLAIDCLKVLRVEMQLETIFHMQEMTSREYLEDQDAEEPDDFIISLTAQITRRDEEIAPFVAEVKRNYIFGGICSVAANASIKALADMKSINLFGVQQICRNSIALEQALAAIPSIDSEAVQQRLDRVRTYYELLNLPFEAKHEYLFTAAEYSSLLKVKVPGREIPSDAEERVSEILSL</sequence>
<comment type="similarity">
    <text evidence="1">Belongs to the SEC8 family.</text>
</comment>
<dbReference type="InterPro" id="IPR039682">
    <property type="entry name" value="Sec8/EXOC4"/>
</dbReference>
<dbReference type="GO" id="GO:0006612">
    <property type="term" value="P:protein targeting to membrane"/>
    <property type="evidence" value="ECO:0007669"/>
    <property type="project" value="UniProtKB-UniRule"/>
</dbReference>
<keyword evidence="1" id="KW-0813">Transport</keyword>
<protein>
    <recommendedName>
        <fullName evidence="1">Exocyst complex component Sec8</fullName>
    </recommendedName>
</protein>
<dbReference type="GO" id="GO:0000145">
    <property type="term" value="C:exocyst"/>
    <property type="evidence" value="ECO:0007669"/>
    <property type="project" value="UniProtKB-UniRule"/>
</dbReference>
<keyword evidence="1" id="KW-0653">Protein transport</keyword>
<evidence type="ECO:0000313" key="4">
    <source>
        <dbReference type="Proteomes" id="UP000655225"/>
    </source>
</evidence>
<keyword evidence="4" id="KW-1185">Reference proteome</keyword>
<dbReference type="GO" id="GO:0006893">
    <property type="term" value="P:Golgi to plasma membrane transport"/>
    <property type="evidence" value="ECO:0007669"/>
    <property type="project" value="TreeGrafter"/>
</dbReference>
<dbReference type="OMA" id="YKDTCAT"/>
<dbReference type="PANTHER" id="PTHR14146">
    <property type="entry name" value="EXOCYST COMPLEX COMPONENT 4"/>
    <property type="match status" value="1"/>
</dbReference>